<comment type="caution">
    <text evidence="1">The sequence shown here is derived from an EMBL/GenBank/DDBJ whole genome shotgun (WGS) entry which is preliminary data.</text>
</comment>
<protein>
    <submittedName>
        <fullName evidence="1">DUF721 domain-containing protein</fullName>
    </submittedName>
</protein>
<dbReference type="RefSeq" id="WP_413781819.1">
    <property type="nucleotide sequence ID" value="NZ_JAUOZS010000001.1"/>
</dbReference>
<dbReference type="Pfam" id="PF05258">
    <property type="entry name" value="DciA"/>
    <property type="match status" value="1"/>
</dbReference>
<proteinExistence type="predicted"/>
<dbReference type="InterPro" id="IPR007922">
    <property type="entry name" value="DciA-like"/>
</dbReference>
<dbReference type="PANTHER" id="PTHR36456">
    <property type="entry name" value="UPF0232 PROTEIN SCO3875"/>
    <property type="match status" value="1"/>
</dbReference>
<name>A0ABU3P3W7_9FIRM</name>
<accession>A0ABU3P3W7</accession>
<sequence length="282" mass="32131">MDSLREIVPRMMKSIGLDKRYKAEMIIFNWRQIVGDEVAANTRPIKIGRGVLTLAAKNAVWAHHLSTLKEEIIVRINAFAGEKAVNDLKFQAGYLRIDQNEENGDEGYAAPKLREIPLESGETKKIEEITAPMADDLLRTKVKRLLVKEFAFRKFRRKQKWQPCTKCGILRPDGDDLCVSCATVARAAGRECVRKLLRDAPWLGYDECVRYIACRRSDFAAARDELADILFAVVGRDENDKVALPLLTMLYYRVGPQDLTEEMIATMLEKVRRKGNVSTSRR</sequence>
<gene>
    <name evidence="1" type="ORF">Q4T40_19200</name>
</gene>
<dbReference type="Proteomes" id="UP001254848">
    <property type="component" value="Unassembled WGS sequence"/>
</dbReference>
<dbReference type="PANTHER" id="PTHR36456:SF1">
    <property type="entry name" value="UPF0232 PROTEIN SCO3875"/>
    <property type="match status" value="1"/>
</dbReference>
<reference evidence="1 2" key="1">
    <citation type="submission" date="2023-07" db="EMBL/GenBank/DDBJ databases">
        <title>The novel representative of Negativicutes class, Anaeroselena agilis gen. nov. sp. nov.</title>
        <authorList>
            <person name="Prokofeva M.I."/>
            <person name="Elcheninov A.G."/>
            <person name="Klyukina A."/>
            <person name="Kublanov I.V."/>
            <person name="Frolov E.N."/>
            <person name="Podosokorskaya O.A."/>
        </authorList>
    </citation>
    <scope>NUCLEOTIDE SEQUENCE [LARGE SCALE GENOMIC DNA]</scope>
    <source>
        <strain evidence="1 2">4137-cl</strain>
    </source>
</reference>
<organism evidence="1 2">
    <name type="scientific">Anaeroselena agilis</name>
    <dbReference type="NCBI Taxonomy" id="3063788"/>
    <lineage>
        <taxon>Bacteria</taxon>
        <taxon>Bacillati</taxon>
        <taxon>Bacillota</taxon>
        <taxon>Negativicutes</taxon>
        <taxon>Acetonemataceae</taxon>
        <taxon>Anaeroselena</taxon>
    </lineage>
</organism>
<keyword evidence="2" id="KW-1185">Reference proteome</keyword>
<evidence type="ECO:0000313" key="2">
    <source>
        <dbReference type="Proteomes" id="UP001254848"/>
    </source>
</evidence>
<evidence type="ECO:0000313" key="1">
    <source>
        <dbReference type="EMBL" id="MDT8903362.1"/>
    </source>
</evidence>
<dbReference type="EMBL" id="JAUOZS010000001">
    <property type="protein sequence ID" value="MDT8903362.1"/>
    <property type="molecule type" value="Genomic_DNA"/>
</dbReference>